<dbReference type="EMBL" id="CP098502">
    <property type="protein sequence ID" value="UTI63997.1"/>
    <property type="molecule type" value="Genomic_DNA"/>
</dbReference>
<name>A0ABY5DSD6_9ACTN</name>
<keyword evidence="1" id="KW-1133">Transmembrane helix</keyword>
<reference evidence="2 3" key="1">
    <citation type="submission" date="2022-06" db="EMBL/GenBank/DDBJ databases">
        <title>Paraconexibacter antarcticus.</title>
        <authorList>
            <person name="Kim C.S."/>
        </authorList>
    </citation>
    <scope>NUCLEOTIDE SEQUENCE [LARGE SCALE GENOMIC DNA]</scope>
    <source>
        <strain evidence="2 3">02-257</strain>
    </source>
</reference>
<evidence type="ECO:0000313" key="3">
    <source>
        <dbReference type="Proteomes" id="UP001056035"/>
    </source>
</evidence>
<evidence type="ECO:0000256" key="1">
    <source>
        <dbReference type="SAM" id="Phobius"/>
    </source>
</evidence>
<feature type="transmembrane region" description="Helical" evidence="1">
    <location>
        <begin position="42"/>
        <end position="59"/>
    </location>
</feature>
<accession>A0ABY5DSD6</accession>
<sequence>MAQMPLYATAMSIRRCLQAAGGDLALTLLAFAAARVLVRRRALRWTSFALLLMLAAILVERQALSGGRWSYAASMPTLAGMGIVPLVQLPLIAAPVVLVATRASRTPRAATPG</sequence>
<keyword evidence="1" id="KW-0812">Transmembrane</keyword>
<keyword evidence="3" id="KW-1185">Reference proteome</keyword>
<evidence type="ECO:0000313" key="2">
    <source>
        <dbReference type="EMBL" id="UTI63997.1"/>
    </source>
</evidence>
<proteinExistence type="predicted"/>
<protein>
    <submittedName>
        <fullName evidence="2">Uncharacterized protein</fullName>
    </submittedName>
</protein>
<feature type="transmembrane region" description="Helical" evidence="1">
    <location>
        <begin position="71"/>
        <end position="98"/>
    </location>
</feature>
<gene>
    <name evidence="2" type="ORF">NBH00_21980</name>
</gene>
<dbReference type="RefSeq" id="WP_254570711.1">
    <property type="nucleotide sequence ID" value="NZ_CP098502.1"/>
</dbReference>
<keyword evidence="1" id="KW-0472">Membrane</keyword>
<dbReference type="Proteomes" id="UP001056035">
    <property type="component" value="Chromosome"/>
</dbReference>
<organism evidence="2 3">
    <name type="scientific">Paraconexibacter antarcticus</name>
    <dbReference type="NCBI Taxonomy" id="2949664"/>
    <lineage>
        <taxon>Bacteria</taxon>
        <taxon>Bacillati</taxon>
        <taxon>Actinomycetota</taxon>
        <taxon>Thermoleophilia</taxon>
        <taxon>Solirubrobacterales</taxon>
        <taxon>Paraconexibacteraceae</taxon>
        <taxon>Paraconexibacter</taxon>
    </lineage>
</organism>